<feature type="signal peptide" evidence="1">
    <location>
        <begin position="1"/>
        <end position="26"/>
    </location>
</feature>
<organism evidence="2 3">
    <name type="scientific">Pseudorhizobium banfieldiae</name>
    <dbReference type="NCBI Taxonomy" id="1125847"/>
    <lineage>
        <taxon>Bacteria</taxon>
        <taxon>Pseudomonadati</taxon>
        <taxon>Pseudomonadota</taxon>
        <taxon>Alphaproteobacteria</taxon>
        <taxon>Hyphomicrobiales</taxon>
        <taxon>Rhizobiaceae</taxon>
        <taxon>Rhizobium/Agrobacterium group</taxon>
        <taxon>Pseudorhizobium</taxon>
    </lineage>
</organism>
<keyword evidence="3" id="KW-1185">Reference proteome</keyword>
<dbReference type="Proteomes" id="UP000010792">
    <property type="component" value="Chromosome"/>
</dbReference>
<dbReference type="STRING" id="1125847.NT26_3269"/>
<name>L0NL11_9HYPH</name>
<keyword evidence="1" id="KW-0732">Signal</keyword>
<proteinExistence type="predicted"/>
<gene>
    <name evidence="2" type="ORF">NT26_3269</name>
</gene>
<feature type="chain" id="PRO_5003947236" description="Secreted protein" evidence="1">
    <location>
        <begin position="27"/>
        <end position="211"/>
    </location>
</feature>
<dbReference type="RefSeq" id="WP_052640097.1">
    <property type="nucleotide sequence ID" value="NZ_FO082820.1"/>
</dbReference>
<evidence type="ECO:0008006" key="4">
    <source>
        <dbReference type="Google" id="ProtNLM"/>
    </source>
</evidence>
<evidence type="ECO:0000313" key="3">
    <source>
        <dbReference type="Proteomes" id="UP000010792"/>
    </source>
</evidence>
<accession>L0NL11</accession>
<reference evidence="2 3" key="1">
    <citation type="journal article" date="2013" name="Genome Biol. Evol.">
        <title>Life in an arsenic-containing gold mine: genome and physiology of the autotrophic arsenite-oxidizing bacterium rhizobium sp. NT-26.</title>
        <authorList>
            <person name="Andres J."/>
            <person name="Arsene-Ploetze F."/>
            <person name="Barbe V."/>
            <person name="Brochier-Armanet C."/>
            <person name="Cleiss-Arnold J."/>
            <person name="Coppee J.Y."/>
            <person name="Dillies M.A."/>
            <person name="Geist"/>
            <person name="L"/>
            <person name="Joublin A."/>
            <person name="Koechler S."/>
            <person name="Lassalle F."/>
            <person name="Marchal M."/>
            <person name="Medigue C."/>
            <person name="Muller D."/>
            <person name="Nesme X."/>
            <person name="Plewniak F."/>
            <person name="Proux C."/>
            <person name="Ramirez-Bahena M.H."/>
            <person name="Schenowitz C."/>
            <person name="Sismeiro O."/>
            <person name="Vallenet D."/>
            <person name="Santini J.M."/>
            <person name="Bertin P.N."/>
        </authorList>
    </citation>
    <scope>NUCLEOTIDE SEQUENCE [LARGE SCALE GENOMIC DNA]</scope>
    <source>
        <strain evidence="2 3">NT-26</strain>
    </source>
</reference>
<evidence type="ECO:0000313" key="2">
    <source>
        <dbReference type="EMBL" id="CCF20992.1"/>
    </source>
</evidence>
<dbReference type="OrthoDB" id="6159094at2"/>
<evidence type="ECO:0000256" key="1">
    <source>
        <dbReference type="SAM" id="SignalP"/>
    </source>
</evidence>
<dbReference type="EMBL" id="FO082820">
    <property type="protein sequence ID" value="CCF20992.1"/>
    <property type="molecule type" value="Genomic_DNA"/>
</dbReference>
<sequence length="211" mass="23741">MRFSARVMTYLGAFLLHGALVGPALTAQGDDPEWPCIQRKVPELSLAQIWTGPELPPSASEWADDADVSYLVAEVAARRVPLADAEQMIRDFATRLTPEERQMRLAKLVRGLFDHMNRERSQVISGIGRYAHKQRDLADALRKEASAVDALRAKADADPNEVAVRNGRLVFQTRIFQERVQSLTFVCEVPTLIEQRLYALVKTISQTLENR</sequence>
<dbReference type="KEGG" id="rht:NT26_3269"/>
<protein>
    <recommendedName>
        <fullName evidence="4">Secreted protein</fullName>
    </recommendedName>
</protein>
<dbReference type="AlphaFoldDB" id="L0NL11"/>